<keyword evidence="2" id="KW-0853">WD repeat</keyword>
<name>A0ABR4LFZ6_9EURO</name>
<evidence type="ECO:0000256" key="3">
    <source>
        <dbReference type="SAM" id="MobiDB-lite"/>
    </source>
</evidence>
<evidence type="ECO:0000256" key="2">
    <source>
        <dbReference type="PROSITE-ProRule" id="PRU00221"/>
    </source>
</evidence>
<sequence>MGENFTSQYSAASPLLGSEDPFMIKESEDLLTQFMRCTSHDSQDALLQSQRAQGLSADSVAGISSSRTRVKIPRGNVQLRPESSQQAAMAGARASVNPGPNIEEEIAPRISRRKSPTPLRRRTPQSLSPASDVPKPALVRRSARSRAGPTNYYKKTYHLDSDSEEEVQEEQGIPTTRNLPHRGRGSISSKTLTASPCSVCEIPKRREATLGDLLQRRELGFRPTRQLQSKLGSSFKLSKAWKGASNDVVTLTWSPDGTKFAAGAAAQCGEYMMAYNRKNNLLLGDLVRNELHELPDHWVQRPRRRDSASQVISDPRLFMSVTSVQWFEDTLYTASYDHTVKLWDTSRGEATCLKTLEHESKVIVMARSNFAKNILATGTNTIGFWNTETSEYTPLELPRARSRKDIELVSTSVAWGTNQATKDYLLAGMSQNEDGGVAQHGLLAAFRIRESSTVPEYFSPNSQNVFDVTWHPALPTFATACTAGQQASRGTRSVVNLYEPLRLNRRVMELECPALDMNEVVFCPMDTNYISAGCTDGITYVWDQRKPGEILHKLKHGDPLNQLDETIGRELADTGVNLQLWGNTYDQLYTGASDGVVKRWDILRAPEDVFIGDVVVLPEGIMCGALSPDKSNLLIGDVSGGVNLLSNSPFTPEKDTPGKEDHEFIFRESVLTSQPELGLDSGVKAARELILSGQIAWHPVFGPGQGPRYRGPFAHWARPDGTPPERMAVTRLTDEYEARQLGGVPPKYRKGLSHAVQKDLEAHITLAKIRNQRRGENKRRNPVFIKQESDDAGSLVDLCSEDDDDPAHEVASKRRQQRRETTPSMPIITNIGAGVIDLTGDSDAEESTQSSRTCSQGHSRSPDEDLDGLEDDFWWPPSSMIDPNWPKEF</sequence>
<gene>
    <name evidence="4" type="ORF">BJX67DRAFT_363596</name>
</gene>
<feature type="region of interest" description="Disordered" evidence="3">
    <location>
        <begin position="838"/>
        <end position="889"/>
    </location>
</feature>
<dbReference type="Gene3D" id="2.130.10.10">
    <property type="entry name" value="YVTN repeat-like/Quinoprotein amine dehydrogenase"/>
    <property type="match status" value="1"/>
</dbReference>
<dbReference type="SMART" id="SM00320">
    <property type="entry name" value="WD40"/>
    <property type="match status" value="6"/>
</dbReference>
<accession>A0ABR4LFZ6</accession>
<dbReference type="Proteomes" id="UP001610432">
    <property type="component" value="Unassembled WGS sequence"/>
</dbReference>
<feature type="compositionally biased region" description="Acidic residues" evidence="3">
    <location>
        <begin position="864"/>
        <end position="873"/>
    </location>
</feature>
<comment type="similarity">
    <text evidence="1">Belongs to the WD repeat LST8 family.</text>
</comment>
<dbReference type="PROSITE" id="PS50082">
    <property type="entry name" value="WD_REPEATS_2"/>
    <property type="match status" value="1"/>
</dbReference>
<dbReference type="Pfam" id="PF00400">
    <property type="entry name" value="WD40"/>
    <property type="match status" value="1"/>
</dbReference>
<organism evidence="4 5">
    <name type="scientific">Aspergillus lucknowensis</name>
    <dbReference type="NCBI Taxonomy" id="176173"/>
    <lineage>
        <taxon>Eukaryota</taxon>
        <taxon>Fungi</taxon>
        <taxon>Dikarya</taxon>
        <taxon>Ascomycota</taxon>
        <taxon>Pezizomycotina</taxon>
        <taxon>Eurotiomycetes</taxon>
        <taxon>Eurotiomycetidae</taxon>
        <taxon>Eurotiales</taxon>
        <taxon>Aspergillaceae</taxon>
        <taxon>Aspergillus</taxon>
        <taxon>Aspergillus subgen. Nidulantes</taxon>
    </lineage>
</organism>
<dbReference type="PANTHER" id="PTHR19842">
    <property type="entry name" value="G BETA-LIKE PROTEIN GBL"/>
    <property type="match status" value="1"/>
</dbReference>
<evidence type="ECO:0000313" key="5">
    <source>
        <dbReference type="Proteomes" id="UP001610432"/>
    </source>
</evidence>
<feature type="region of interest" description="Disordered" evidence="3">
    <location>
        <begin position="170"/>
        <end position="190"/>
    </location>
</feature>
<dbReference type="RefSeq" id="XP_070882443.1">
    <property type="nucleotide sequence ID" value="XM_071030104.1"/>
</dbReference>
<feature type="compositionally biased region" description="Basic residues" evidence="3">
    <location>
        <begin position="110"/>
        <end position="123"/>
    </location>
</feature>
<dbReference type="SUPFAM" id="SSF50978">
    <property type="entry name" value="WD40 repeat-like"/>
    <property type="match status" value="1"/>
</dbReference>
<feature type="repeat" description="WD" evidence="2">
    <location>
        <begin position="321"/>
        <end position="353"/>
    </location>
</feature>
<protein>
    <submittedName>
        <fullName evidence="4">WD40-repeat-containing domain protein</fullName>
    </submittedName>
</protein>
<evidence type="ECO:0000313" key="4">
    <source>
        <dbReference type="EMBL" id="KAL2863464.1"/>
    </source>
</evidence>
<feature type="region of interest" description="Disordered" evidence="3">
    <location>
        <begin position="77"/>
        <end position="153"/>
    </location>
</feature>
<keyword evidence="5" id="KW-1185">Reference proteome</keyword>
<reference evidence="4 5" key="1">
    <citation type="submission" date="2024-07" db="EMBL/GenBank/DDBJ databases">
        <title>Section-level genome sequencing and comparative genomics of Aspergillus sections Usti and Cavernicolus.</title>
        <authorList>
            <consortium name="Lawrence Berkeley National Laboratory"/>
            <person name="Nybo J.L."/>
            <person name="Vesth T.C."/>
            <person name="Theobald S."/>
            <person name="Frisvad J.C."/>
            <person name="Larsen T.O."/>
            <person name="Kjaerboelling I."/>
            <person name="Rothschild-Mancinelli K."/>
            <person name="Lyhne E.K."/>
            <person name="Kogle M.E."/>
            <person name="Barry K."/>
            <person name="Clum A."/>
            <person name="Na H."/>
            <person name="Ledsgaard L."/>
            <person name="Lin J."/>
            <person name="Lipzen A."/>
            <person name="Kuo A."/>
            <person name="Riley R."/>
            <person name="Mondo S."/>
            <person name="Labutti K."/>
            <person name="Haridas S."/>
            <person name="Pangalinan J."/>
            <person name="Salamov A.A."/>
            <person name="Simmons B.A."/>
            <person name="Magnuson J.K."/>
            <person name="Chen J."/>
            <person name="Drula E."/>
            <person name="Henrissat B."/>
            <person name="Wiebenga A."/>
            <person name="Lubbers R.J."/>
            <person name="Gomes A.C."/>
            <person name="Macurrencykelacurrency M.R."/>
            <person name="Stajich J."/>
            <person name="Grigoriev I.V."/>
            <person name="Mortensen U.H."/>
            <person name="De Vries R.P."/>
            <person name="Baker S.E."/>
            <person name="Andersen M.R."/>
        </authorList>
    </citation>
    <scope>NUCLEOTIDE SEQUENCE [LARGE SCALE GENOMIC DNA]</scope>
    <source>
        <strain evidence="4 5">CBS 449.75</strain>
    </source>
</reference>
<evidence type="ECO:0000256" key="1">
    <source>
        <dbReference type="ARBA" id="ARBA00009890"/>
    </source>
</evidence>
<dbReference type="GeneID" id="98145176"/>
<dbReference type="InterPro" id="IPR037588">
    <property type="entry name" value="MLST8"/>
</dbReference>
<dbReference type="EMBL" id="JBFXLQ010000051">
    <property type="protein sequence ID" value="KAL2863464.1"/>
    <property type="molecule type" value="Genomic_DNA"/>
</dbReference>
<proteinExistence type="inferred from homology"/>
<feature type="region of interest" description="Disordered" evidence="3">
    <location>
        <begin position="772"/>
        <end position="825"/>
    </location>
</feature>
<dbReference type="InterPro" id="IPR001680">
    <property type="entry name" value="WD40_rpt"/>
</dbReference>
<dbReference type="PANTHER" id="PTHR19842:SF2">
    <property type="entry name" value="WD REPEAT PROTEIN (AFU_ORTHOLOGUE AFUA_5G04300)"/>
    <property type="match status" value="1"/>
</dbReference>
<dbReference type="InterPro" id="IPR015943">
    <property type="entry name" value="WD40/YVTN_repeat-like_dom_sf"/>
</dbReference>
<dbReference type="InterPro" id="IPR036322">
    <property type="entry name" value="WD40_repeat_dom_sf"/>
</dbReference>
<comment type="caution">
    <text evidence="4">The sequence shown here is derived from an EMBL/GenBank/DDBJ whole genome shotgun (WGS) entry which is preliminary data.</text>
</comment>
<feature type="compositionally biased region" description="Polar residues" evidence="3">
    <location>
        <begin position="847"/>
        <end position="859"/>
    </location>
</feature>